<evidence type="ECO:0000259" key="1">
    <source>
        <dbReference type="Pfam" id="PF03628"/>
    </source>
</evidence>
<dbReference type="InterPro" id="IPR036937">
    <property type="entry name" value="Adhesion_dom_fimbrial_sf"/>
</dbReference>
<proteinExistence type="predicted"/>
<dbReference type="GO" id="GO:0009289">
    <property type="term" value="C:pilus"/>
    <property type="evidence" value="ECO:0007669"/>
    <property type="project" value="InterPro"/>
</dbReference>
<dbReference type="Proteomes" id="UP000254817">
    <property type="component" value="Unassembled WGS sequence"/>
</dbReference>
<gene>
    <name evidence="2" type="primary">papG</name>
    <name evidence="2" type="ORF">NCTC11112_01676</name>
</gene>
<organism evidence="2 3">
    <name type="scientific">Escherichia coli</name>
    <dbReference type="NCBI Taxonomy" id="562"/>
    <lineage>
        <taxon>Bacteria</taxon>
        <taxon>Pseudomonadati</taxon>
        <taxon>Pseudomonadota</taxon>
        <taxon>Gammaproteobacteria</taxon>
        <taxon>Enterobacterales</taxon>
        <taxon>Enterobacteriaceae</taxon>
        <taxon>Escherichia</taxon>
    </lineage>
</organism>
<feature type="domain" description="PapG chaperone-binding" evidence="1">
    <location>
        <begin position="248"/>
        <end position="357"/>
    </location>
</feature>
<dbReference type="GO" id="GO:0007155">
    <property type="term" value="P:cell adhesion"/>
    <property type="evidence" value="ECO:0007669"/>
    <property type="project" value="InterPro"/>
</dbReference>
<name>A0A376MLC2_ECOLX</name>
<accession>A0A376MLC2</accession>
<evidence type="ECO:0000313" key="2">
    <source>
        <dbReference type="EMBL" id="STG51242.1"/>
    </source>
</evidence>
<dbReference type="Pfam" id="PF03628">
    <property type="entry name" value="PapG_C"/>
    <property type="match status" value="1"/>
</dbReference>
<dbReference type="InterPro" id="IPR005309">
    <property type="entry name" value="PapG_chaper-bd_C"/>
</dbReference>
<dbReference type="EMBL" id="UGAW01000001">
    <property type="protein sequence ID" value="STG51242.1"/>
    <property type="molecule type" value="Genomic_DNA"/>
</dbReference>
<dbReference type="Gene3D" id="2.60.40.1090">
    <property type="entry name" value="Fimbrial-type adhesion domain"/>
    <property type="match status" value="1"/>
</dbReference>
<reference evidence="2 3" key="1">
    <citation type="submission" date="2018-06" db="EMBL/GenBank/DDBJ databases">
        <authorList>
            <consortium name="Pathogen Informatics"/>
            <person name="Doyle S."/>
        </authorList>
    </citation>
    <scope>NUCLEOTIDE SEQUENCE [LARGE SCALE GENOMIC DNA]</scope>
    <source>
        <strain evidence="2 3">NCTC11112</strain>
    </source>
</reference>
<evidence type="ECO:0000313" key="3">
    <source>
        <dbReference type="Proteomes" id="UP000254817"/>
    </source>
</evidence>
<dbReference type="AlphaFoldDB" id="A0A376MLC2"/>
<protein>
    <submittedName>
        <fullName evidence="2">Protein PapG</fullName>
    </submittedName>
</protein>
<sequence>MFGYYREVFVKDIRHILSVAVCLYSSLATGGSAIYFNFKGVQTGEAINNTTSGQTITVPVALNSLGNTGTVAGVPECNGQYDINYYTVFYHRLGIPKKIQLGNQWVDVQVNAPGYVRDTEDQNYVYYYSNEENGGRGYRYAGKSCWGAGEVVDVTPFAPGIPPAVTLSVRLPPGLPDGLTEMLIPVKYGKNVNFLRGIWDWNTHRKDLMSAGTTIAAQSTATSFLLYRRDIINKAKCSFDKPSYDIDHKNVSINDALANIAMAETNVKLTCTAPTDVKIKLSTPKTPNYNNSHFSVNLGNGWDSVISLDGYSYDEANLQNKYVTQSGRTIKIGSKLYGDVSKVKPGGINGSLVMTFDFQ</sequence>